<organism evidence="5 6">
    <name type="scientific">Tessaracoccus flavus</name>
    <dbReference type="NCBI Taxonomy" id="1610493"/>
    <lineage>
        <taxon>Bacteria</taxon>
        <taxon>Bacillati</taxon>
        <taxon>Actinomycetota</taxon>
        <taxon>Actinomycetes</taxon>
        <taxon>Propionibacteriales</taxon>
        <taxon>Propionibacteriaceae</taxon>
        <taxon>Tessaracoccus</taxon>
    </lineage>
</organism>
<gene>
    <name evidence="5" type="ORF">RPIT_11820</name>
</gene>
<dbReference type="Pfam" id="PF18085">
    <property type="entry name" value="Mak_N_cap"/>
    <property type="match status" value="1"/>
</dbReference>
<keyword evidence="2" id="KW-0547">Nucleotide-binding</keyword>
<evidence type="ECO:0000313" key="6">
    <source>
        <dbReference type="Proteomes" id="UP000188324"/>
    </source>
</evidence>
<accession>A0A1Q2CH09</accession>
<dbReference type="AlphaFoldDB" id="A0A1Q2CH09"/>
<reference evidence="5 6" key="1">
    <citation type="journal article" date="2016" name="Int. J. Syst. Evol. Microbiol.">
        <title>Tessaracoccus flavus sp. nov., isolated from the drainage system of a lindane-producing factory.</title>
        <authorList>
            <person name="Kumari R."/>
            <person name="Singh P."/>
            <person name="Schumann P."/>
            <person name="Lal R."/>
        </authorList>
    </citation>
    <scope>NUCLEOTIDE SEQUENCE [LARGE SCALE GENOMIC DNA]</scope>
    <source>
        <strain evidence="5 6">RP1T</strain>
    </source>
</reference>
<keyword evidence="4" id="KW-0067">ATP-binding</keyword>
<dbReference type="KEGG" id="tfl:RPIT_11820"/>
<dbReference type="GO" id="GO:0016301">
    <property type="term" value="F:kinase activity"/>
    <property type="evidence" value="ECO:0007669"/>
    <property type="project" value="UniProtKB-KW"/>
</dbReference>
<dbReference type="STRING" id="1610493.RPIT_11820"/>
<evidence type="ECO:0000256" key="4">
    <source>
        <dbReference type="ARBA" id="ARBA00022840"/>
    </source>
</evidence>
<keyword evidence="6" id="KW-1185">Reference proteome</keyword>
<evidence type="ECO:0000256" key="1">
    <source>
        <dbReference type="ARBA" id="ARBA00022679"/>
    </source>
</evidence>
<evidence type="ECO:0000256" key="2">
    <source>
        <dbReference type="ARBA" id="ARBA00022741"/>
    </source>
</evidence>
<keyword evidence="3" id="KW-0418">Kinase</keyword>
<proteinExistence type="predicted"/>
<protein>
    <submittedName>
        <fullName evidence="5">Uncharacterized protein</fullName>
    </submittedName>
</protein>
<dbReference type="Proteomes" id="UP000188324">
    <property type="component" value="Chromosome"/>
</dbReference>
<evidence type="ECO:0000313" key="5">
    <source>
        <dbReference type="EMBL" id="AQP45402.1"/>
    </source>
</evidence>
<evidence type="ECO:0000256" key="3">
    <source>
        <dbReference type="ARBA" id="ARBA00022777"/>
    </source>
</evidence>
<dbReference type="RefSeq" id="WP_077343477.1">
    <property type="nucleotide sequence ID" value="NZ_CP019605.1"/>
</dbReference>
<dbReference type="EMBL" id="CP019605">
    <property type="protein sequence ID" value="AQP45402.1"/>
    <property type="molecule type" value="Genomic_DNA"/>
</dbReference>
<dbReference type="OrthoDB" id="3787729at2"/>
<sequence length="190" mass="20445">MSGAAEVHPNATLTPTKIELLQRWLPTQDWFRGDAERVRQATRFRLVDPDGAVGLDAIIAAAGEAAYFVPLTWRDAPLEGATLVGTLEHSELGTRYGYDATTDPVFRTEVERVIREADSHSEIHDQAGNALPLDSTASGSGVVGEPAGEILDFVRVLDRAADVPIDAVGTLTVAWTDDEGPRSDVVALLR</sequence>
<keyword evidence="1" id="KW-0808">Transferase</keyword>
<dbReference type="GO" id="GO:0005524">
    <property type="term" value="F:ATP binding"/>
    <property type="evidence" value="ECO:0007669"/>
    <property type="project" value="UniProtKB-KW"/>
</dbReference>
<name>A0A1Q2CH09_9ACTN</name>
<dbReference type="InterPro" id="IPR040999">
    <property type="entry name" value="Mak_N_cap"/>
</dbReference>